<evidence type="ECO:0000256" key="2">
    <source>
        <dbReference type="ARBA" id="ARBA00022475"/>
    </source>
</evidence>
<dbReference type="Pfam" id="PF02628">
    <property type="entry name" value="COX15-CtaA"/>
    <property type="match status" value="1"/>
</dbReference>
<evidence type="ECO:0000256" key="1">
    <source>
        <dbReference type="ARBA" id="ARBA00004141"/>
    </source>
</evidence>
<dbReference type="InterPro" id="IPR003780">
    <property type="entry name" value="COX15/CtaA_fam"/>
</dbReference>
<comment type="pathway">
    <text evidence="11">Porphyrin-containing compound metabolism.</text>
</comment>
<keyword evidence="6" id="KW-0560">Oxidoreductase</keyword>
<evidence type="ECO:0000256" key="12">
    <source>
        <dbReference type="SAM" id="MobiDB-lite"/>
    </source>
</evidence>
<keyword evidence="2" id="KW-1003">Cell membrane</keyword>
<keyword evidence="10" id="KW-1015">Disulfide bond</keyword>
<evidence type="ECO:0000256" key="6">
    <source>
        <dbReference type="ARBA" id="ARBA00023002"/>
    </source>
</evidence>
<feature type="transmembrane region" description="Helical" evidence="13">
    <location>
        <begin position="48"/>
        <end position="67"/>
    </location>
</feature>
<evidence type="ECO:0000256" key="3">
    <source>
        <dbReference type="ARBA" id="ARBA00022692"/>
    </source>
</evidence>
<evidence type="ECO:0000256" key="10">
    <source>
        <dbReference type="ARBA" id="ARBA00023157"/>
    </source>
</evidence>
<dbReference type="PANTHER" id="PTHR35457">
    <property type="entry name" value="HEME A SYNTHASE"/>
    <property type="match status" value="1"/>
</dbReference>
<keyword evidence="7" id="KW-0408">Iron</keyword>
<dbReference type="GO" id="GO:0006784">
    <property type="term" value="P:heme A biosynthetic process"/>
    <property type="evidence" value="ECO:0007669"/>
    <property type="project" value="InterPro"/>
</dbReference>
<dbReference type="EMBL" id="ANHZ02000001">
    <property type="protein sequence ID" value="EME37830.1"/>
    <property type="molecule type" value="Genomic_DNA"/>
</dbReference>
<feature type="transmembrane region" description="Helical" evidence="13">
    <location>
        <begin position="101"/>
        <end position="122"/>
    </location>
</feature>
<name>M2YH49_9MICC</name>
<keyword evidence="15" id="KW-1185">Reference proteome</keyword>
<keyword evidence="9 13" id="KW-0472">Membrane</keyword>
<dbReference type="RefSeq" id="WP_006213173.1">
    <property type="nucleotide sequence ID" value="NZ_ANHZ02000001.1"/>
</dbReference>
<comment type="caution">
    <text evidence="14">The sequence shown here is derived from an EMBL/GenBank/DDBJ whole genome shotgun (WGS) entry which is preliminary data.</text>
</comment>
<evidence type="ECO:0000256" key="7">
    <source>
        <dbReference type="ARBA" id="ARBA00023004"/>
    </source>
</evidence>
<keyword evidence="3 13" id="KW-0812">Transmembrane</keyword>
<feature type="transmembrane region" description="Helical" evidence="13">
    <location>
        <begin position="129"/>
        <end position="154"/>
    </location>
</feature>
<evidence type="ECO:0000256" key="8">
    <source>
        <dbReference type="ARBA" id="ARBA00023133"/>
    </source>
</evidence>
<evidence type="ECO:0000313" key="15">
    <source>
        <dbReference type="Proteomes" id="UP000009877"/>
    </source>
</evidence>
<feature type="region of interest" description="Disordered" evidence="12">
    <location>
        <begin position="1"/>
        <end position="32"/>
    </location>
</feature>
<protein>
    <submittedName>
        <fullName evidence="14">Cytochrome oxidase assembly protein</fullName>
    </submittedName>
</protein>
<feature type="transmembrane region" description="Helical" evidence="13">
    <location>
        <begin position="250"/>
        <end position="272"/>
    </location>
</feature>
<dbReference type="Proteomes" id="UP000009877">
    <property type="component" value="Unassembled WGS sequence"/>
</dbReference>
<evidence type="ECO:0000256" key="11">
    <source>
        <dbReference type="ARBA" id="ARBA00023444"/>
    </source>
</evidence>
<sequence>MSTPSSAPTASDLGDDPREAPGPGPEPRSDRAPIGFFLRGEVDGWVRFTAWASLAANMLLILTGGLVRLTGSGLGCPTWPRCTDESWTNTSEMGIHGFIEFGNRTLTGVLMIVAVLAFLAVVRMARRHASLFVLTLLLGLGIPVQAVVGGVTVLTGLNPWIVGIHFMISSAMIAMAAMLVNRTRRLSLEHVAQAELAGQSPQQRGPIRGLLIALAVFAALSIYLGTLVTGTGPHGGDAGDVVRHTFDALVIARLHALPAYAVVALVLIGLLVGRRTWPMAVRRSLQLVGLVVIMQALIGFYQFFNGLPILVVALHLIGSALFVAVVSMAVEKGFHVTSEAPVLTEAERRDGPVTV</sequence>
<feature type="transmembrane region" description="Helical" evidence="13">
    <location>
        <begin position="160"/>
        <end position="180"/>
    </location>
</feature>
<dbReference type="AlphaFoldDB" id="M2YH49"/>
<keyword evidence="5 13" id="KW-1133">Transmembrane helix</keyword>
<comment type="subcellular location">
    <subcellularLocation>
        <location evidence="1">Membrane</location>
        <topology evidence="1">Multi-pass membrane protein</topology>
    </subcellularLocation>
</comment>
<accession>M2YH49</accession>
<keyword evidence="8" id="KW-0350">Heme biosynthesis</keyword>
<feature type="transmembrane region" description="Helical" evidence="13">
    <location>
        <begin position="284"/>
        <end position="303"/>
    </location>
</feature>
<dbReference type="GO" id="GO:0046872">
    <property type="term" value="F:metal ion binding"/>
    <property type="evidence" value="ECO:0007669"/>
    <property type="project" value="UniProtKB-KW"/>
</dbReference>
<dbReference type="PANTHER" id="PTHR35457:SF1">
    <property type="entry name" value="HEME A SYNTHASE"/>
    <property type="match status" value="1"/>
</dbReference>
<evidence type="ECO:0000256" key="9">
    <source>
        <dbReference type="ARBA" id="ARBA00023136"/>
    </source>
</evidence>
<dbReference type="GO" id="GO:0016491">
    <property type="term" value="F:oxidoreductase activity"/>
    <property type="evidence" value="ECO:0007669"/>
    <property type="project" value="UniProtKB-KW"/>
</dbReference>
<feature type="transmembrane region" description="Helical" evidence="13">
    <location>
        <begin position="210"/>
        <end position="230"/>
    </location>
</feature>
<evidence type="ECO:0000313" key="14">
    <source>
        <dbReference type="EMBL" id="EME37830.1"/>
    </source>
</evidence>
<dbReference type="GeneID" id="93314993"/>
<evidence type="ECO:0000256" key="13">
    <source>
        <dbReference type="SAM" id="Phobius"/>
    </source>
</evidence>
<reference evidence="14 15" key="1">
    <citation type="journal article" date="2014" name="Genome Announc.">
        <title>Draft Genome Sequence of Kocuria palustris PEL.</title>
        <authorList>
            <person name="Sharma G."/>
            <person name="Khatri I."/>
            <person name="Subramanian S."/>
        </authorList>
    </citation>
    <scope>NUCLEOTIDE SEQUENCE [LARGE SCALE GENOMIC DNA]</scope>
    <source>
        <strain evidence="14 15">PEL</strain>
    </source>
</reference>
<evidence type="ECO:0000256" key="5">
    <source>
        <dbReference type="ARBA" id="ARBA00022989"/>
    </source>
</evidence>
<feature type="transmembrane region" description="Helical" evidence="13">
    <location>
        <begin position="309"/>
        <end position="330"/>
    </location>
</feature>
<organism evidence="14 15">
    <name type="scientific">Kocuria palustris PEL</name>
    <dbReference type="NCBI Taxonomy" id="1236550"/>
    <lineage>
        <taxon>Bacteria</taxon>
        <taxon>Bacillati</taxon>
        <taxon>Actinomycetota</taxon>
        <taxon>Actinomycetes</taxon>
        <taxon>Micrococcales</taxon>
        <taxon>Micrococcaceae</taxon>
        <taxon>Kocuria</taxon>
    </lineage>
</organism>
<keyword evidence="4" id="KW-0479">Metal-binding</keyword>
<gene>
    <name evidence="14" type="ORF">C884_00025</name>
</gene>
<dbReference type="InterPro" id="IPR050450">
    <property type="entry name" value="COX15/CtaA_HemeA_synthase"/>
</dbReference>
<dbReference type="GO" id="GO:0016020">
    <property type="term" value="C:membrane"/>
    <property type="evidence" value="ECO:0007669"/>
    <property type="project" value="UniProtKB-SubCell"/>
</dbReference>
<dbReference type="STRING" id="71999.KPaMU14_06195"/>
<proteinExistence type="predicted"/>
<evidence type="ECO:0000256" key="4">
    <source>
        <dbReference type="ARBA" id="ARBA00022723"/>
    </source>
</evidence>